<dbReference type="GO" id="GO:0016020">
    <property type="term" value="C:membrane"/>
    <property type="evidence" value="ECO:0007669"/>
    <property type="project" value="UniProtKB-SubCell"/>
</dbReference>
<dbReference type="OMA" id="CCHKTIL"/>
<reference evidence="9" key="1">
    <citation type="submission" date="2021-08" db="EMBL/GenBank/DDBJ databases">
        <title>WGS assembly of Ceratopteris richardii.</title>
        <authorList>
            <person name="Marchant D.B."/>
            <person name="Chen G."/>
            <person name="Jenkins J."/>
            <person name="Shu S."/>
            <person name="Leebens-Mack J."/>
            <person name="Grimwood J."/>
            <person name="Schmutz J."/>
            <person name="Soltis P."/>
            <person name="Soltis D."/>
            <person name="Chen Z.-H."/>
        </authorList>
    </citation>
    <scope>NUCLEOTIDE SEQUENCE</scope>
    <source>
        <strain evidence="9">Whitten #5841</strain>
        <tissue evidence="9">Leaf</tissue>
    </source>
</reference>
<proteinExistence type="inferred from homology"/>
<gene>
    <name evidence="9" type="ORF">KP509_04G086500</name>
</gene>
<evidence type="ECO:0000313" key="10">
    <source>
        <dbReference type="Proteomes" id="UP000825935"/>
    </source>
</evidence>
<evidence type="ECO:0000256" key="6">
    <source>
        <dbReference type="ARBA" id="ARBA00023136"/>
    </source>
</evidence>
<sequence>MSNALRIVCKATQLILLSIEKLRESKPHESKERAMEAEGRCYGHGNTFQSVEYCNRKGRQEQTVVSDLDGTLLRSSNALPYYMLVAFEASGILRFTLLLEIDIVARAVLPKFYLADIHPHTWRAFSSFKCRCLLTATPRLFVEPFAREYLCADLVLGTELEFTKLGRATGFVKSPGVLVGTNKEKVLHRQFGDKKPDVGLGDRPSDQPFMQRCKEGYLVRKQPNIRALDQSELPKQIVFHDGRLVRRPTPGWALIILLWLPIGLLLGLLRMSAGLLPFRYAYYVISFLGVRVVVRGEQPFIEKASNSDRGFEIVDERNRGFRKQGVLFVCNHRTLLDPIFVSLALRQNVTAVTYSLSRISASISPIRTVALTRDKEMDRTKIRALLEEGNLVICPEGTTCREPFILRFSALFAEISEHIVPVAINTHLQMFHATTARGWKGMDSLYFFMNPRPLYEITFLGELPNQFCCSIGRTPIEVANNVQRMIAGAVGFHCTPFTRRDKYMALAGNNGIVSSENSNKTR</sequence>
<comment type="subcellular location">
    <subcellularLocation>
        <location evidence="1">Membrane</location>
        <topology evidence="1">Multi-pass membrane protein</topology>
    </subcellularLocation>
</comment>
<keyword evidence="10" id="KW-1185">Reference proteome</keyword>
<dbReference type="InterPro" id="IPR023214">
    <property type="entry name" value="HAD_sf"/>
</dbReference>
<evidence type="ECO:0000256" key="1">
    <source>
        <dbReference type="ARBA" id="ARBA00004141"/>
    </source>
</evidence>
<dbReference type="Gene3D" id="3.40.50.1000">
    <property type="entry name" value="HAD superfamily/HAD-like"/>
    <property type="match status" value="1"/>
</dbReference>
<evidence type="ECO:0000256" key="7">
    <source>
        <dbReference type="SAM" id="Phobius"/>
    </source>
</evidence>
<dbReference type="GO" id="GO:0016791">
    <property type="term" value="F:phosphatase activity"/>
    <property type="evidence" value="ECO:0007669"/>
    <property type="project" value="TreeGrafter"/>
</dbReference>
<dbReference type="Pfam" id="PF01553">
    <property type="entry name" value="Acyltransferase"/>
    <property type="match status" value="1"/>
</dbReference>
<keyword evidence="3" id="KW-0808">Transferase</keyword>
<dbReference type="EMBL" id="CM035409">
    <property type="protein sequence ID" value="KAH7439994.1"/>
    <property type="molecule type" value="Genomic_DNA"/>
</dbReference>
<dbReference type="SUPFAM" id="SSF69593">
    <property type="entry name" value="Glycerol-3-phosphate (1)-acyltransferase"/>
    <property type="match status" value="1"/>
</dbReference>
<dbReference type="InterPro" id="IPR036412">
    <property type="entry name" value="HAD-like_sf"/>
</dbReference>
<evidence type="ECO:0000259" key="8">
    <source>
        <dbReference type="SMART" id="SM00563"/>
    </source>
</evidence>
<accession>A0A8T2V2J6</accession>
<keyword evidence="4 7" id="KW-0812">Transmembrane</keyword>
<organism evidence="9 10">
    <name type="scientific">Ceratopteris richardii</name>
    <name type="common">Triangle waterfern</name>
    <dbReference type="NCBI Taxonomy" id="49495"/>
    <lineage>
        <taxon>Eukaryota</taxon>
        <taxon>Viridiplantae</taxon>
        <taxon>Streptophyta</taxon>
        <taxon>Embryophyta</taxon>
        <taxon>Tracheophyta</taxon>
        <taxon>Polypodiopsida</taxon>
        <taxon>Polypodiidae</taxon>
        <taxon>Polypodiales</taxon>
        <taxon>Pteridineae</taxon>
        <taxon>Pteridaceae</taxon>
        <taxon>Parkerioideae</taxon>
        <taxon>Ceratopteris</taxon>
    </lineage>
</organism>
<evidence type="ECO:0000313" key="9">
    <source>
        <dbReference type="EMBL" id="KAH7439994.1"/>
    </source>
</evidence>
<dbReference type="AlphaFoldDB" id="A0A8T2V2J6"/>
<dbReference type="PANTHER" id="PTHR15486:SF96">
    <property type="entry name" value="LIPID DROPLET-REGULATING VLDL ASSEMBLY FACTOR AUP1"/>
    <property type="match status" value="1"/>
</dbReference>
<evidence type="ECO:0000256" key="4">
    <source>
        <dbReference type="ARBA" id="ARBA00022692"/>
    </source>
</evidence>
<dbReference type="SUPFAM" id="SSF56784">
    <property type="entry name" value="HAD-like"/>
    <property type="match status" value="1"/>
</dbReference>
<dbReference type="PANTHER" id="PTHR15486">
    <property type="entry name" value="ANCIENT UBIQUITOUS PROTEIN"/>
    <property type="match status" value="1"/>
</dbReference>
<keyword evidence="5 7" id="KW-1133">Transmembrane helix</keyword>
<dbReference type="InterPro" id="IPR002123">
    <property type="entry name" value="Plipid/glycerol_acylTrfase"/>
</dbReference>
<comment type="caution">
    <text evidence="9">The sequence shown here is derived from an EMBL/GenBank/DDBJ whole genome shotgun (WGS) entry which is preliminary data.</text>
</comment>
<dbReference type="SMART" id="SM00563">
    <property type="entry name" value="PlsC"/>
    <property type="match status" value="1"/>
</dbReference>
<dbReference type="GO" id="GO:0090447">
    <property type="term" value="F:glycerol-3-phosphate 2-O-acyltransferase activity"/>
    <property type="evidence" value="ECO:0007669"/>
    <property type="project" value="TreeGrafter"/>
</dbReference>
<dbReference type="InterPro" id="IPR056462">
    <property type="entry name" value="HAD_RAM2/GPAT1-8"/>
</dbReference>
<evidence type="ECO:0000256" key="5">
    <source>
        <dbReference type="ARBA" id="ARBA00022989"/>
    </source>
</evidence>
<dbReference type="CDD" id="cd06551">
    <property type="entry name" value="LPLAT"/>
    <property type="match status" value="1"/>
</dbReference>
<name>A0A8T2V2J6_CERRI</name>
<dbReference type="Proteomes" id="UP000825935">
    <property type="component" value="Chromosome 4"/>
</dbReference>
<feature type="domain" description="Phospholipid/glycerol acyltransferase" evidence="8">
    <location>
        <begin position="326"/>
        <end position="427"/>
    </location>
</feature>
<keyword evidence="6 7" id="KW-0472">Membrane</keyword>
<protein>
    <recommendedName>
        <fullName evidence="8">Phospholipid/glycerol acyltransferase domain-containing protein</fullName>
    </recommendedName>
</protein>
<evidence type="ECO:0000256" key="2">
    <source>
        <dbReference type="ARBA" id="ARBA00007937"/>
    </source>
</evidence>
<dbReference type="Pfam" id="PF23270">
    <property type="entry name" value="HAD_RAM2_N"/>
    <property type="match status" value="2"/>
</dbReference>
<feature type="transmembrane region" description="Helical" evidence="7">
    <location>
        <begin position="252"/>
        <end position="271"/>
    </location>
</feature>
<dbReference type="GO" id="GO:0010143">
    <property type="term" value="P:cutin biosynthetic process"/>
    <property type="evidence" value="ECO:0007669"/>
    <property type="project" value="TreeGrafter"/>
</dbReference>
<comment type="similarity">
    <text evidence="2">Belongs to the GPAT/DAPAT family.</text>
</comment>
<evidence type="ECO:0000256" key="3">
    <source>
        <dbReference type="ARBA" id="ARBA00022679"/>
    </source>
</evidence>